<sequence length="892" mass="98585">MGMLSSLFQNEPQPSSSEENDDHLNDMQTDNSRFHQRNLVYRIQSCNLVETLEEIKRNIQNRTFGDEVDYYQQPPVELLQPSTIYVSARDMEGRKSAQQNTSMNSKVFYAEFKKLPSVQDKKKAELEKKNKGVKDNSDLQSARPDDGSLLRCVVRVVTVDRTTCITDPVWRQAALVVLKKQDLVPGHAFIPMLLRRQLKLDSTGCAWVKAGNISFTRTAAVTIYPISIVPRQVDDFMLLSAFRQWVETVANNNHPLVIFHGMLVKFNVTEIEYVEAQLLLSTGSELTMLLSQSNVRLASITVQRGTKDAQLPDVLTPLLAYRKVKDFEPVVPSQTLDQLGGISGLTQGALRHLEVCLGSRPLPQKLFSDRPGLNHGLLLLTGPKGSGKTSLANALCRAMSQPPNLAAIFTMSCKPLRGKRVETIQSLFEAAFDEAAWRQPSVLLLDDLDVIAPATNNPASEMSGEALYAAKVAQVLEGLVKFEMRNFTRMAVIVTSRSRSSLHHSIVASRGLHFVQEVTAITPPDKVCRRELLCSILEMHSTVAVKATLENLNLDDLAERTEGFVARDLQVLVNRALHCHMADLLMTQPKEVVLEPEDFTAALDGFKPLAIRNVQLHTAGDLGWCDVGGLEEVKAVLIETLQWPSKYPLLFANCPLRLRSGLLLYGPLVQGPELLSKYIGASEQSVRDLFNRAQSARPCILFFDEFDSIAPRRGHDSTGVTDRVVNQLLTQLDGVEGLQGVYVLGATSRPDLIDPALLRPGRLDKCLYCGNSYSELSDAAFEERRSILRALTRKMCLAEDVSLDDVADVCEDFTGADFKALLYNAQLQESKNKVIVACTDGTEIMVPGPGGDLSQGKGEDAAVGHKPKKPVRPPSDLQVGSYLSGRALVELQ</sequence>
<keyword evidence="4" id="KW-1185">Reference proteome</keyword>
<dbReference type="AlphaFoldDB" id="A0A2T7NAZ7"/>
<dbReference type="GO" id="GO:0016887">
    <property type="term" value="F:ATP hydrolysis activity"/>
    <property type="evidence" value="ECO:0007669"/>
    <property type="project" value="InterPro"/>
</dbReference>
<dbReference type="Proteomes" id="UP000245119">
    <property type="component" value="Linkage Group LG14"/>
</dbReference>
<dbReference type="GO" id="GO:0005829">
    <property type="term" value="C:cytosol"/>
    <property type="evidence" value="ECO:0007669"/>
    <property type="project" value="TreeGrafter"/>
</dbReference>
<gene>
    <name evidence="3" type="ORF">C0Q70_20880</name>
</gene>
<organism evidence="3 4">
    <name type="scientific">Pomacea canaliculata</name>
    <name type="common">Golden apple snail</name>
    <dbReference type="NCBI Taxonomy" id="400727"/>
    <lineage>
        <taxon>Eukaryota</taxon>
        <taxon>Metazoa</taxon>
        <taxon>Spiralia</taxon>
        <taxon>Lophotrochozoa</taxon>
        <taxon>Mollusca</taxon>
        <taxon>Gastropoda</taxon>
        <taxon>Caenogastropoda</taxon>
        <taxon>Architaenioglossa</taxon>
        <taxon>Ampullarioidea</taxon>
        <taxon>Ampullariidae</taxon>
        <taxon>Pomacea</taxon>
    </lineage>
</organism>
<dbReference type="OrthoDB" id="2187at2759"/>
<feature type="region of interest" description="Disordered" evidence="1">
    <location>
        <begin position="1"/>
        <end position="29"/>
    </location>
</feature>
<comment type="caution">
    <text evidence="3">The sequence shown here is derived from an EMBL/GenBank/DDBJ whole genome shotgun (WGS) entry which is preliminary data.</text>
</comment>
<dbReference type="Gene3D" id="1.10.8.60">
    <property type="match status" value="2"/>
</dbReference>
<dbReference type="SMART" id="SM00382">
    <property type="entry name" value="AAA"/>
    <property type="match status" value="1"/>
</dbReference>
<feature type="domain" description="AAA+ ATPase" evidence="2">
    <location>
        <begin position="374"/>
        <end position="774"/>
    </location>
</feature>
<dbReference type="STRING" id="400727.A0A2T7NAZ7"/>
<dbReference type="Pfam" id="PF17862">
    <property type="entry name" value="AAA_lid_3"/>
    <property type="match status" value="1"/>
</dbReference>
<dbReference type="InterPro" id="IPR027417">
    <property type="entry name" value="P-loop_NTPase"/>
</dbReference>
<feature type="compositionally biased region" description="Polar residues" evidence="1">
    <location>
        <begin position="1"/>
        <end position="17"/>
    </location>
</feature>
<name>A0A2T7NAZ7_POMCA</name>
<dbReference type="InterPro" id="IPR003960">
    <property type="entry name" value="ATPase_AAA_CS"/>
</dbReference>
<dbReference type="GO" id="GO:0005524">
    <property type="term" value="F:ATP binding"/>
    <property type="evidence" value="ECO:0007669"/>
    <property type="project" value="InterPro"/>
</dbReference>
<evidence type="ECO:0000313" key="3">
    <source>
        <dbReference type="EMBL" id="PVD18331.1"/>
    </source>
</evidence>
<evidence type="ECO:0000259" key="2">
    <source>
        <dbReference type="SMART" id="SM00382"/>
    </source>
</evidence>
<dbReference type="InterPro" id="IPR041569">
    <property type="entry name" value="AAA_lid_3"/>
</dbReference>
<dbReference type="EMBL" id="PZQS01000014">
    <property type="protein sequence ID" value="PVD18331.1"/>
    <property type="molecule type" value="Genomic_DNA"/>
</dbReference>
<reference evidence="3 4" key="1">
    <citation type="submission" date="2018-04" db="EMBL/GenBank/DDBJ databases">
        <title>The genome of golden apple snail Pomacea canaliculata provides insight into stress tolerance and invasive adaptation.</title>
        <authorList>
            <person name="Liu C."/>
            <person name="Liu B."/>
            <person name="Ren Y."/>
            <person name="Zhang Y."/>
            <person name="Wang H."/>
            <person name="Li S."/>
            <person name="Jiang F."/>
            <person name="Yin L."/>
            <person name="Zhang G."/>
            <person name="Qian W."/>
            <person name="Fan W."/>
        </authorList>
    </citation>
    <scope>NUCLEOTIDE SEQUENCE [LARGE SCALE GENOMIC DNA]</scope>
    <source>
        <strain evidence="3">SZHN2017</strain>
        <tissue evidence="3">Muscle</tissue>
    </source>
</reference>
<evidence type="ECO:0000313" key="4">
    <source>
        <dbReference type="Proteomes" id="UP000245119"/>
    </source>
</evidence>
<dbReference type="PANTHER" id="PTHR23077:SF12">
    <property type="entry name" value="PEROXISOMAL ATPASE PEX1"/>
    <property type="match status" value="1"/>
</dbReference>
<dbReference type="InterPro" id="IPR003959">
    <property type="entry name" value="ATPase_AAA_core"/>
</dbReference>
<protein>
    <recommendedName>
        <fullName evidence="2">AAA+ ATPase domain-containing protein</fullName>
    </recommendedName>
</protein>
<dbReference type="GO" id="GO:0016558">
    <property type="term" value="P:protein import into peroxisome matrix"/>
    <property type="evidence" value="ECO:0007669"/>
    <property type="project" value="TreeGrafter"/>
</dbReference>
<dbReference type="InterPro" id="IPR003593">
    <property type="entry name" value="AAA+_ATPase"/>
</dbReference>
<proteinExistence type="predicted"/>
<dbReference type="GO" id="GO:0005778">
    <property type="term" value="C:peroxisomal membrane"/>
    <property type="evidence" value="ECO:0007669"/>
    <property type="project" value="TreeGrafter"/>
</dbReference>
<dbReference type="SUPFAM" id="SSF52540">
    <property type="entry name" value="P-loop containing nucleoside triphosphate hydrolases"/>
    <property type="match status" value="2"/>
</dbReference>
<dbReference type="PANTHER" id="PTHR23077">
    <property type="entry name" value="AAA-FAMILY ATPASE"/>
    <property type="match status" value="1"/>
</dbReference>
<dbReference type="InterPro" id="IPR050168">
    <property type="entry name" value="AAA_ATPase_domain"/>
</dbReference>
<feature type="region of interest" description="Disordered" evidence="1">
    <location>
        <begin position="847"/>
        <end position="879"/>
    </location>
</feature>
<accession>A0A2T7NAZ7</accession>
<dbReference type="Gene3D" id="3.40.50.300">
    <property type="entry name" value="P-loop containing nucleotide triphosphate hydrolases"/>
    <property type="match status" value="3"/>
</dbReference>
<dbReference type="PROSITE" id="PS00674">
    <property type="entry name" value="AAA"/>
    <property type="match status" value="1"/>
</dbReference>
<dbReference type="Pfam" id="PF00004">
    <property type="entry name" value="AAA"/>
    <property type="match status" value="2"/>
</dbReference>
<evidence type="ECO:0000256" key="1">
    <source>
        <dbReference type="SAM" id="MobiDB-lite"/>
    </source>
</evidence>